<keyword evidence="2" id="KW-1185">Reference proteome</keyword>
<proteinExistence type="predicted"/>
<feature type="non-terminal residue" evidence="1">
    <location>
        <position position="26"/>
    </location>
</feature>
<sequence>MRCLASNQAVHWLFSHLFSLGKPHLP</sequence>
<protein>
    <submittedName>
        <fullName evidence="1">Uncharacterized protein</fullName>
    </submittedName>
</protein>
<evidence type="ECO:0000313" key="1">
    <source>
        <dbReference type="EMBL" id="MBA0871430.1"/>
    </source>
</evidence>
<reference evidence="1 2" key="1">
    <citation type="journal article" date="2019" name="Genome Biol. Evol.">
        <title>Insights into the evolution of the New World diploid cottons (Gossypium, subgenus Houzingenia) based on genome sequencing.</title>
        <authorList>
            <person name="Grover C.E."/>
            <person name="Arick M.A. 2nd"/>
            <person name="Thrash A."/>
            <person name="Conover J.L."/>
            <person name="Sanders W.S."/>
            <person name="Peterson D.G."/>
            <person name="Frelichowski J.E."/>
            <person name="Scheffler J.A."/>
            <person name="Scheffler B.E."/>
            <person name="Wendel J.F."/>
        </authorList>
    </citation>
    <scope>NUCLEOTIDE SEQUENCE [LARGE SCALE GENOMIC DNA]</scope>
    <source>
        <strain evidence="1">1</strain>
        <tissue evidence="1">Leaf</tissue>
    </source>
</reference>
<accession>A0A7J9MKC3</accession>
<evidence type="ECO:0000313" key="2">
    <source>
        <dbReference type="Proteomes" id="UP000593576"/>
    </source>
</evidence>
<organism evidence="1 2">
    <name type="scientific">Gossypium schwendimanii</name>
    <name type="common">Cotton</name>
    <dbReference type="NCBI Taxonomy" id="34291"/>
    <lineage>
        <taxon>Eukaryota</taxon>
        <taxon>Viridiplantae</taxon>
        <taxon>Streptophyta</taxon>
        <taxon>Embryophyta</taxon>
        <taxon>Tracheophyta</taxon>
        <taxon>Spermatophyta</taxon>
        <taxon>Magnoliopsida</taxon>
        <taxon>eudicotyledons</taxon>
        <taxon>Gunneridae</taxon>
        <taxon>Pentapetalae</taxon>
        <taxon>rosids</taxon>
        <taxon>malvids</taxon>
        <taxon>Malvales</taxon>
        <taxon>Malvaceae</taxon>
        <taxon>Malvoideae</taxon>
        <taxon>Gossypium</taxon>
    </lineage>
</organism>
<dbReference type="EMBL" id="JABFAF010000011">
    <property type="protein sequence ID" value="MBA0871430.1"/>
    <property type="molecule type" value="Genomic_DNA"/>
</dbReference>
<gene>
    <name evidence="1" type="ORF">Goshw_025598</name>
</gene>
<name>A0A7J9MKC3_GOSSC</name>
<comment type="caution">
    <text evidence="1">The sequence shown here is derived from an EMBL/GenBank/DDBJ whole genome shotgun (WGS) entry which is preliminary data.</text>
</comment>
<dbReference type="AlphaFoldDB" id="A0A7J9MKC3"/>
<dbReference type="Proteomes" id="UP000593576">
    <property type="component" value="Unassembled WGS sequence"/>
</dbReference>